<dbReference type="RefSeq" id="WP_100289392.1">
    <property type="nucleotide sequence ID" value="NZ_PHHA01000021.1"/>
</dbReference>
<organism evidence="2 3">
    <name type="scientific">Conservatibacter flavescens</name>
    <dbReference type="NCBI Taxonomy" id="28161"/>
    <lineage>
        <taxon>Bacteria</taxon>
        <taxon>Pseudomonadati</taxon>
        <taxon>Pseudomonadota</taxon>
        <taxon>Gammaproteobacteria</taxon>
        <taxon>Pasteurellales</taxon>
        <taxon>Pasteurellaceae</taxon>
        <taxon>Conservatibacter</taxon>
    </lineage>
</organism>
<feature type="signal peptide" evidence="1">
    <location>
        <begin position="1"/>
        <end position="18"/>
    </location>
</feature>
<dbReference type="OrthoDB" id="8448784at2"/>
<evidence type="ECO:0000256" key="1">
    <source>
        <dbReference type="SAM" id="SignalP"/>
    </source>
</evidence>
<protein>
    <submittedName>
        <fullName evidence="2">TIGR03757 family integrating conjugative element protein</fullName>
    </submittedName>
</protein>
<dbReference type="Proteomes" id="UP000229329">
    <property type="component" value="Unassembled WGS sequence"/>
</dbReference>
<sequence>MLKRILTLSLLLSSPIFAEQTSPVQIFVFSTHTYPIQNQSLAHFIYQLDDVEKWEEQFSHTLSADPKLAEQQAKAIFQTQEVQNSLKELQHRYQGVIHGWQNGIRKVPAILFESPHFGNSVIYGVNDVQQALSLWENWVKQQKQEK</sequence>
<evidence type="ECO:0000313" key="2">
    <source>
        <dbReference type="EMBL" id="PJG84821.1"/>
    </source>
</evidence>
<dbReference type="InterPro" id="IPR011090">
    <property type="entry name" value="Integr_conj_element_PFL4709"/>
</dbReference>
<reference evidence="2 3" key="1">
    <citation type="submission" date="2017-11" db="EMBL/GenBank/DDBJ databases">
        <title>Reclassification of Bisgaard taxon 7 as Conservatibacter flavescens gen. nov., sp. nov.</title>
        <authorList>
            <person name="Christensen H."/>
        </authorList>
    </citation>
    <scope>NUCLEOTIDE SEQUENCE [LARGE SCALE GENOMIC DNA]</scope>
    <source>
        <strain evidence="2 3">7_4</strain>
    </source>
</reference>
<name>A0A2M8S0Z0_9PAST</name>
<accession>A0A2M8S0Z0</accession>
<keyword evidence="3" id="KW-1185">Reference proteome</keyword>
<comment type="caution">
    <text evidence="2">The sequence shown here is derived from an EMBL/GenBank/DDBJ whole genome shotgun (WGS) entry which is preliminary data.</text>
</comment>
<dbReference type="AlphaFoldDB" id="A0A2M8S0Z0"/>
<proteinExistence type="predicted"/>
<dbReference type="NCBIfam" id="TIGR03757">
    <property type="entry name" value="conj_TIGR03757"/>
    <property type="match status" value="1"/>
</dbReference>
<keyword evidence="1" id="KW-0732">Signal</keyword>
<dbReference type="Pfam" id="PF07511">
    <property type="entry name" value="DUF1525"/>
    <property type="match status" value="1"/>
</dbReference>
<evidence type="ECO:0000313" key="3">
    <source>
        <dbReference type="Proteomes" id="UP000229329"/>
    </source>
</evidence>
<feature type="chain" id="PRO_5014857433" evidence="1">
    <location>
        <begin position="19"/>
        <end position="146"/>
    </location>
</feature>
<dbReference type="EMBL" id="PHHA01000021">
    <property type="protein sequence ID" value="PJG84821.1"/>
    <property type="molecule type" value="Genomic_DNA"/>
</dbReference>
<gene>
    <name evidence="2" type="ORF">CVP05_09800</name>
</gene>